<dbReference type="RefSeq" id="WP_140042324.1">
    <property type="nucleotide sequence ID" value="NZ_CP041016.1"/>
</dbReference>
<name>A0A5B8CDY9_SPHSA</name>
<dbReference type="EMBL" id="CP041016">
    <property type="protein sequence ID" value="QDC37758.1"/>
    <property type="molecule type" value="Genomic_DNA"/>
</dbReference>
<dbReference type="Proteomes" id="UP000311469">
    <property type="component" value="Chromosome cSF1"/>
</dbReference>
<feature type="domain" description="AMP-binding enzyme C-terminal" evidence="7">
    <location>
        <begin position="457"/>
        <end position="533"/>
    </location>
</feature>
<dbReference type="Gene3D" id="2.30.38.10">
    <property type="entry name" value="Luciferase, Domain 3"/>
    <property type="match status" value="1"/>
</dbReference>
<evidence type="ECO:0000256" key="1">
    <source>
        <dbReference type="ARBA" id="ARBA00006432"/>
    </source>
</evidence>
<dbReference type="EC" id="6.2.1.44" evidence="4"/>
<protein>
    <recommendedName>
        <fullName evidence="5">3-methylmercaptopropionyl-CoA ligase</fullName>
        <ecNumber evidence="4">6.2.1.44</ecNumber>
    </recommendedName>
</protein>
<sequence length="545" mass="59245">MTIDISGWETRLTDEMVSRYSASGAWRGLTIADRLKDWASRTPDAVAIVDGETSLTYAAFYSRSLGLANIFLEQGLEPGDIVSFQLPNWYEAMIINTAAAMTGLIVNPIVPIYRDAEVGFILDDAKARVLFIPESLRSTNYVEIIERLRPQLPKLEHVVLVRARRDGYQAFDDWMSQADETKGTETLDLPTVDPNAVKLVLYTSGTTGVPKGVLHSHNTLGAEIDAFVHQRALTSTDVVFMPSPITHIAGYLYGMELLLACGMKTVYMGRWNAAEAVDLIARHEASFTAAATPFLAELVLELERRGGKLPSMRFFGCGGAPVAPDIVERASVVLPNCETTRAYGATEAPTVSYGVVPGDPIGLAATTDGSIVNHDVRIVDIATGKPVDEGQEGEIVTRGPEVMLGYANPAATAEAFDEEGFFHTGDLGFISHGTYITVTGRMKDIIIRGGENIAPKEIEDVLHRHPAVREASVVAMPHERLGETPCAFIVLNQGGALGLDEMIAFLEQHKVAKQKFPEKLVIAEELPHNAAGKVLKHILKAQLKN</sequence>
<evidence type="ECO:0000256" key="2">
    <source>
        <dbReference type="ARBA" id="ARBA00022598"/>
    </source>
</evidence>
<organism evidence="8 9">
    <name type="scientific">Sphingobium fuliginis ATCC 27551</name>
    <dbReference type="NCBI Taxonomy" id="1208342"/>
    <lineage>
        <taxon>Bacteria</taxon>
        <taxon>Pseudomonadati</taxon>
        <taxon>Pseudomonadota</taxon>
        <taxon>Alphaproteobacteria</taxon>
        <taxon>Sphingomonadales</taxon>
        <taxon>Sphingomonadaceae</taxon>
        <taxon>Sphingobium</taxon>
    </lineage>
</organism>
<feature type="domain" description="AMP-dependent synthetase/ligase" evidence="6">
    <location>
        <begin position="36"/>
        <end position="406"/>
    </location>
</feature>
<dbReference type="AlphaFoldDB" id="A0A5B8CDY9"/>
<dbReference type="Pfam" id="PF13193">
    <property type="entry name" value="AMP-binding_C"/>
    <property type="match status" value="1"/>
</dbReference>
<dbReference type="Pfam" id="PF00501">
    <property type="entry name" value="AMP-binding"/>
    <property type="match status" value="1"/>
</dbReference>
<comment type="catalytic activity">
    <reaction evidence="3">
        <text>3-(methylsulfanyl)propanoate + ATP + CoA = 3-(methylsulfanyl)propanoyl-CoA + AMP + diphosphate</text>
        <dbReference type="Rhea" id="RHEA:43052"/>
        <dbReference type="ChEBI" id="CHEBI:30616"/>
        <dbReference type="ChEBI" id="CHEBI:33019"/>
        <dbReference type="ChEBI" id="CHEBI:49016"/>
        <dbReference type="ChEBI" id="CHEBI:57287"/>
        <dbReference type="ChEBI" id="CHEBI:82815"/>
        <dbReference type="ChEBI" id="CHEBI:456215"/>
        <dbReference type="EC" id="6.2.1.44"/>
    </reaction>
    <physiologicalReaction direction="left-to-right" evidence="3">
        <dbReference type="Rhea" id="RHEA:43053"/>
    </physiologicalReaction>
</comment>
<dbReference type="FunFam" id="3.30.300.30:FF:000008">
    <property type="entry name" value="2,3-dihydroxybenzoate-AMP ligase"/>
    <property type="match status" value="1"/>
</dbReference>
<evidence type="ECO:0000259" key="7">
    <source>
        <dbReference type="Pfam" id="PF13193"/>
    </source>
</evidence>
<evidence type="ECO:0000256" key="3">
    <source>
        <dbReference type="ARBA" id="ARBA00051915"/>
    </source>
</evidence>
<dbReference type="GO" id="GO:0031956">
    <property type="term" value="F:medium-chain fatty acid-CoA ligase activity"/>
    <property type="evidence" value="ECO:0007669"/>
    <property type="project" value="TreeGrafter"/>
</dbReference>
<evidence type="ECO:0000313" key="9">
    <source>
        <dbReference type="Proteomes" id="UP000311469"/>
    </source>
</evidence>
<proteinExistence type="inferred from homology"/>
<evidence type="ECO:0000313" key="8">
    <source>
        <dbReference type="EMBL" id="QDC37758.1"/>
    </source>
</evidence>
<dbReference type="SUPFAM" id="SSF56801">
    <property type="entry name" value="Acetyl-CoA synthetase-like"/>
    <property type="match status" value="1"/>
</dbReference>
<dbReference type="Gene3D" id="3.30.300.30">
    <property type="match status" value="1"/>
</dbReference>
<gene>
    <name evidence="8" type="ORF">FIL70_11515</name>
</gene>
<evidence type="ECO:0000256" key="5">
    <source>
        <dbReference type="ARBA" id="ARBA00067668"/>
    </source>
</evidence>
<accession>A0A5B8CDY9</accession>
<dbReference type="PANTHER" id="PTHR43201:SF5">
    <property type="entry name" value="MEDIUM-CHAIN ACYL-COA LIGASE ACSF2, MITOCHONDRIAL"/>
    <property type="match status" value="1"/>
</dbReference>
<dbReference type="PANTHER" id="PTHR43201">
    <property type="entry name" value="ACYL-COA SYNTHETASE"/>
    <property type="match status" value="1"/>
</dbReference>
<dbReference type="GO" id="GO:0006631">
    <property type="term" value="P:fatty acid metabolic process"/>
    <property type="evidence" value="ECO:0007669"/>
    <property type="project" value="TreeGrafter"/>
</dbReference>
<dbReference type="PROSITE" id="PS00455">
    <property type="entry name" value="AMP_BINDING"/>
    <property type="match status" value="1"/>
</dbReference>
<dbReference type="InterPro" id="IPR000873">
    <property type="entry name" value="AMP-dep_synth/lig_dom"/>
</dbReference>
<evidence type="ECO:0000259" key="6">
    <source>
        <dbReference type="Pfam" id="PF00501"/>
    </source>
</evidence>
<dbReference type="InterPro" id="IPR025110">
    <property type="entry name" value="AMP-bd_C"/>
</dbReference>
<keyword evidence="2" id="KW-0436">Ligase</keyword>
<dbReference type="Gene3D" id="3.40.50.980">
    <property type="match status" value="2"/>
</dbReference>
<comment type="similarity">
    <text evidence="1">Belongs to the ATP-dependent AMP-binding enzyme family.</text>
</comment>
<dbReference type="InterPro" id="IPR020845">
    <property type="entry name" value="AMP-binding_CS"/>
</dbReference>
<evidence type="ECO:0000256" key="4">
    <source>
        <dbReference type="ARBA" id="ARBA00066616"/>
    </source>
</evidence>
<dbReference type="InterPro" id="IPR045851">
    <property type="entry name" value="AMP-bd_C_sf"/>
</dbReference>
<dbReference type="KEGG" id="sufl:FIL70_11515"/>
<reference evidence="8 9" key="1">
    <citation type="submission" date="2019-06" db="EMBL/GenBank/DDBJ databases">
        <title>Genome organization and adaptive potential of archetypical organophosphate degarding Sphingobium fuliginis ATCC 27551.</title>
        <authorList>
            <person name="Sarwar A."/>
            <person name="Parthasarathy S."/>
            <person name="Singh C."/>
            <person name="Siddavattam D."/>
        </authorList>
    </citation>
    <scope>NUCLEOTIDE SEQUENCE [LARGE SCALE GENOMIC DNA]</scope>
    <source>
        <strain evidence="8 9">ATCC 27551</strain>
    </source>
</reference>